<dbReference type="EMBL" id="FPHI01000004">
    <property type="protein sequence ID" value="SFV51632.1"/>
    <property type="molecule type" value="Genomic_DNA"/>
</dbReference>
<dbReference type="EC" id="2.5.1.25" evidence="1"/>
<reference evidence="7" key="1">
    <citation type="submission" date="2016-10" db="EMBL/GenBank/DDBJ databases">
        <authorList>
            <person name="de Groot N.N."/>
        </authorList>
    </citation>
    <scope>NUCLEOTIDE SEQUENCE</scope>
</reference>
<dbReference type="PANTHER" id="PTHR21392:SF0">
    <property type="entry name" value="TRNA-URIDINE AMINOCARBOXYPROPYLTRANSFERASE 2"/>
    <property type="match status" value="1"/>
</dbReference>
<keyword evidence="3" id="KW-0949">S-adenosyl-L-methionine</keyword>
<name>A0A1W1BDQ4_9ZZZZ</name>
<proteinExistence type="inferred from homology"/>
<dbReference type="InterPro" id="IPR039262">
    <property type="entry name" value="DTWD2/TAPT"/>
</dbReference>
<evidence type="ECO:0000256" key="2">
    <source>
        <dbReference type="ARBA" id="ARBA00022679"/>
    </source>
</evidence>
<dbReference type="GO" id="GO:0016432">
    <property type="term" value="F:tRNA-uridine aminocarboxypropyltransferase activity"/>
    <property type="evidence" value="ECO:0007669"/>
    <property type="project" value="UniProtKB-EC"/>
</dbReference>
<evidence type="ECO:0000256" key="1">
    <source>
        <dbReference type="ARBA" id="ARBA00012386"/>
    </source>
</evidence>
<dbReference type="PANTHER" id="PTHR21392">
    <property type="entry name" value="TRNA-URIDINE AMINOCARBOXYPROPYLTRANSFERASE 2"/>
    <property type="match status" value="1"/>
</dbReference>
<accession>A0A1W1BDQ4</accession>
<keyword evidence="4" id="KW-0819">tRNA processing</keyword>
<organism evidence="7">
    <name type="scientific">hydrothermal vent metagenome</name>
    <dbReference type="NCBI Taxonomy" id="652676"/>
    <lineage>
        <taxon>unclassified sequences</taxon>
        <taxon>metagenomes</taxon>
        <taxon>ecological metagenomes</taxon>
    </lineage>
</organism>
<evidence type="ECO:0000256" key="5">
    <source>
        <dbReference type="ARBA" id="ARBA00034489"/>
    </source>
</evidence>
<dbReference type="SMART" id="SM01144">
    <property type="entry name" value="DTW"/>
    <property type="match status" value="1"/>
</dbReference>
<evidence type="ECO:0000256" key="4">
    <source>
        <dbReference type="ARBA" id="ARBA00022694"/>
    </source>
</evidence>
<gene>
    <name evidence="7" type="ORF">MNB_SV-3-874</name>
</gene>
<protein>
    <recommendedName>
        <fullName evidence="1">tRNA-uridine aminocarboxypropyltransferase</fullName>
        <ecNumber evidence="1">2.5.1.25</ecNumber>
    </recommendedName>
</protein>
<sequence length="167" mass="19326">MHPKEFRKTKNGTGHFTNLSLTNCELHVGIDFTDNTHINALLENKNNHCFVLYPSKSSINLNEKKIGEEKRQTVLFLIDSTWPCSRAMLKNSPNINALPKVSFTHTKNSAFIFKEQPQEYCLSTMESTLCILELLNKHQLENIPQEKLKNFLTPFHKMVEYQLSCNQ</sequence>
<keyword evidence="2" id="KW-0808">Transferase</keyword>
<comment type="similarity">
    <text evidence="5">Belongs to the TDD superfamily. DTWD2 family.</text>
</comment>
<evidence type="ECO:0000259" key="6">
    <source>
        <dbReference type="SMART" id="SM01144"/>
    </source>
</evidence>
<dbReference type="InterPro" id="IPR005636">
    <property type="entry name" value="DTW"/>
</dbReference>
<evidence type="ECO:0000313" key="7">
    <source>
        <dbReference type="EMBL" id="SFV51632.1"/>
    </source>
</evidence>
<evidence type="ECO:0000256" key="3">
    <source>
        <dbReference type="ARBA" id="ARBA00022691"/>
    </source>
</evidence>
<feature type="domain" description="DTW" evidence="6">
    <location>
        <begin position="1"/>
        <end position="167"/>
    </location>
</feature>
<dbReference type="GO" id="GO:0008033">
    <property type="term" value="P:tRNA processing"/>
    <property type="evidence" value="ECO:0007669"/>
    <property type="project" value="UniProtKB-KW"/>
</dbReference>
<dbReference type="Pfam" id="PF03942">
    <property type="entry name" value="DTW"/>
    <property type="match status" value="1"/>
</dbReference>
<dbReference type="AlphaFoldDB" id="A0A1W1BDQ4"/>